<keyword evidence="1" id="KW-0597">Phosphoprotein</keyword>
<organism evidence="4 5">
    <name type="scientific">Flavobacterium luteum</name>
    <dbReference type="NCBI Taxonomy" id="2026654"/>
    <lineage>
        <taxon>Bacteria</taxon>
        <taxon>Pseudomonadati</taxon>
        <taxon>Bacteroidota</taxon>
        <taxon>Flavobacteriia</taxon>
        <taxon>Flavobacteriales</taxon>
        <taxon>Flavobacteriaceae</taxon>
        <taxon>Flavobacterium</taxon>
    </lineage>
</organism>
<feature type="domain" description="Response regulatory" evidence="2">
    <location>
        <begin position="3"/>
        <end position="115"/>
    </location>
</feature>
<dbReference type="AlphaFoldDB" id="A0A7J5AJY1"/>
<dbReference type="GO" id="GO:0000156">
    <property type="term" value="F:phosphorelay response regulator activity"/>
    <property type="evidence" value="ECO:0007669"/>
    <property type="project" value="InterPro"/>
</dbReference>
<name>A0A7J5AJY1_9FLAO</name>
<evidence type="ECO:0000259" key="2">
    <source>
        <dbReference type="PROSITE" id="PS50110"/>
    </source>
</evidence>
<comment type="caution">
    <text evidence="4">The sequence shown here is derived from an EMBL/GenBank/DDBJ whole genome shotgun (WGS) entry which is preliminary data.</text>
</comment>
<sequence length="255" mass="29721">MIKILIIEDEIPARKKLKRFLEELDSATKVVDEIDNVVSAVTFLKNTSVDLIFSDIELLDGNAFEIYKEVSISCPIIFTTAYDQFWMNAFETNGIAYLLKPFSKERFQQAWDKFLLFKNSSSEENIQLNKLSKLIEENFTKQSYKKRFTIHTNRGFFFVDIENITFFGANEGVIFAFDITGKKHLLNEATLKEIEEQVDCSDFFRINRSELISKQHIEKVDRYTKNILAVKMKGFASHLKTSQSNTAAFREWIEK</sequence>
<dbReference type="GO" id="GO:0003677">
    <property type="term" value="F:DNA binding"/>
    <property type="evidence" value="ECO:0007669"/>
    <property type="project" value="InterPro"/>
</dbReference>
<dbReference type="PROSITE" id="PS50110">
    <property type="entry name" value="RESPONSE_REGULATORY"/>
    <property type="match status" value="1"/>
</dbReference>
<evidence type="ECO:0000259" key="3">
    <source>
        <dbReference type="PROSITE" id="PS50930"/>
    </source>
</evidence>
<dbReference type="InterPro" id="IPR007492">
    <property type="entry name" value="LytTR_DNA-bd_dom"/>
</dbReference>
<dbReference type="Pfam" id="PF04397">
    <property type="entry name" value="LytTR"/>
    <property type="match status" value="1"/>
</dbReference>
<dbReference type="PROSITE" id="PS50930">
    <property type="entry name" value="HTH_LYTTR"/>
    <property type="match status" value="1"/>
</dbReference>
<dbReference type="SMART" id="SM00850">
    <property type="entry name" value="LytTR"/>
    <property type="match status" value="1"/>
</dbReference>
<dbReference type="EMBL" id="WAEM01000001">
    <property type="protein sequence ID" value="KAB1157790.1"/>
    <property type="molecule type" value="Genomic_DNA"/>
</dbReference>
<dbReference type="Gene3D" id="3.40.50.2300">
    <property type="match status" value="1"/>
</dbReference>
<keyword evidence="5" id="KW-1185">Reference proteome</keyword>
<dbReference type="Pfam" id="PF00072">
    <property type="entry name" value="Response_reg"/>
    <property type="match status" value="1"/>
</dbReference>
<dbReference type="InterPro" id="IPR001789">
    <property type="entry name" value="Sig_transdc_resp-reg_receiver"/>
</dbReference>
<dbReference type="PANTHER" id="PTHR37299:SF1">
    <property type="entry name" value="STAGE 0 SPORULATION PROTEIN A HOMOLOG"/>
    <property type="match status" value="1"/>
</dbReference>
<dbReference type="Gene3D" id="2.40.50.1020">
    <property type="entry name" value="LytTr DNA-binding domain"/>
    <property type="match status" value="1"/>
</dbReference>
<dbReference type="OrthoDB" id="2168082at2"/>
<dbReference type="InterPro" id="IPR011006">
    <property type="entry name" value="CheY-like_superfamily"/>
</dbReference>
<dbReference type="Proteomes" id="UP000490922">
    <property type="component" value="Unassembled WGS sequence"/>
</dbReference>
<dbReference type="RefSeq" id="WP_151105983.1">
    <property type="nucleotide sequence ID" value="NZ_WAEM01000001.1"/>
</dbReference>
<feature type="domain" description="HTH LytTR-type" evidence="3">
    <location>
        <begin position="148"/>
        <end position="255"/>
    </location>
</feature>
<gene>
    <name evidence="4" type="ORF">F6464_01520</name>
</gene>
<dbReference type="SMART" id="SM00448">
    <property type="entry name" value="REC"/>
    <property type="match status" value="1"/>
</dbReference>
<evidence type="ECO:0000313" key="5">
    <source>
        <dbReference type="Proteomes" id="UP000490922"/>
    </source>
</evidence>
<dbReference type="InterPro" id="IPR046947">
    <property type="entry name" value="LytR-like"/>
</dbReference>
<protein>
    <submittedName>
        <fullName evidence="4">Response regulator transcription factor</fullName>
    </submittedName>
</protein>
<feature type="modified residue" description="4-aspartylphosphate" evidence="1">
    <location>
        <position position="55"/>
    </location>
</feature>
<reference evidence="4 5" key="1">
    <citation type="submission" date="2019-09" db="EMBL/GenBank/DDBJ databases">
        <title>Flavobacterium sp. nov., isolated from glacier ice.</title>
        <authorList>
            <person name="Liu Q."/>
        </authorList>
    </citation>
    <scope>NUCLEOTIDE SEQUENCE [LARGE SCALE GENOMIC DNA]</scope>
    <source>
        <strain evidence="4 5">NBRC 112527</strain>
    </source>
</reference>
<evidence type="ECO:0000256" key="1">
    <source>
        <dbReference type="PROSITE-ProRule" id="PRU00169"/>
    </source>
</evidence>
<dbReference type="SUPFAM" id="SSF52172">
    <property type="entry name" value="CheY-like"/>
    <property type="match status" value="1"/>
</dbReference>
<proteinExistence type="predicted"/>
<accession>A0A7J5AJY1</accession>
<evidence type="ECO:0000313" key="4">
    <source>
        <dbReference type="EMBL" id="KAB1157790.1"/>
    </source>
</evidence>
<dbReference type="PANTHER" id="PTHR37299">
    <property type="entry name" value="TRANSCRIPTIONAL REGULATOR-RELATED"/>
    <property type="match status" value="1"/>
</dbReference>